<dbReference type="Proteomes" id="UP000821866">
    <property type="component" value="Unassembled WGS sequence"/>
</dbReference>
<feature type="compositionally biased region" description="Polar residues" evidence="1">
    <location>
        <begin position="93"/>
        <end position="113"/>
    </location>
</feature>
<feature type="region of interest" description="Disordered" evidence="1">
    <location>
        <begin position="91"/>
        <end position="162"/>
    </location>
</feature>
<reference evidence="2" key="2">
    <citation type="submission" date="2021-09" db="EMBL/GenBank/DDBJ databases">
        <authorList>
            <person name="Jia N."/>
            <person name="Wang J."/>
            <person name="Shi W."/>
            <person name="Du L."/>
            <person name="Sun Y."/>
            <person name="Zhan W."/>
            <person name="Jiang J."/>
            <person name="Wang Q."/>
            <person name="Zhang B."/>
            <person name="Ji P."/>
            <person name="Sakyi L.B."/>
            <person name="Cui X."/>
            <person name="Yuan T."/>
            <person name="Jiang B."/>
            <person name="Yang W."/>
            <person name="Lam T.T.-Y."/>
            <person name="Chang Q."/>
            <person name="Ding S."/>
            <person name="Wang X."/>
            <person name="Zhu J."/>
            <person name="Ruan X."/>
            <person name="Zhao L."/>
            <person name="Wei J."/>
            <person name="Que T."/>
            <person name="Du C."/>
            <person name="Cheng J."/>
            <person name="Dai P."/>
            <person name="Han X."/>
            <person name="Huang E."/>
            <person name="Gao Y."/>
            <person name="Liu J."/>
            <person name="Shao H."/>
            <person name="Ye R."/>
            <person name="Li L."/>
            <person name="Wei W."/>
            <person name="Wang X."/>
            <person name="Wang C."/>
            <person name="Huo Q."/>
            <person name="Li W."/>
            <person name="Guo W."/>
            <person name="Chen H."/>
            <person name="Chen S."/>
            <person name="Zhou L."/>
            <person name="Zhou L."/>
            <person name="Ni X."/>
            <person name="Tian J."/>
            <person name="Zhou Y."/>
            <person name="Sheng Y."/>
            <person name="Liu T."/>
            <person name="Pan Y."/>
            <person name="Xia L."/>
            <person name="Li J."/>
            <person name="Zhao F."/>
            <person name="Cao W."/>
        </authorList>
    </citation>
    <scope>NUCLEOTIDE SEQUENCE</scope>
    <source>
        <strain evidence="2">Rmic-2018</strain>
        <tissue evidence="2">Larvae</tissue>
    </source>
</reference>
<protein>
    <submittedName>
        <fullName evidence="2">Uncharacterized protein</fullName>
    </submittedName>
</protein>
<evidence type="ECO:0000313" key="3">
    <source>
        <dbReference type="Proteomes" id="UP000821866"/>
    </source>
</evidence>
<reference evidence="2" key="1">
    <citation type="journal article" date="2020" name="Cell">
        <title>Large-Scale Comparative Analyses of Tick Genomes Elucidate Their Genetic Diversity and Vector Capacities.</title>
        <authorList>
            <consortium name="Tick Genome and Microbiome Consortium (TIGMIC)"/>
            <person name="Jia N."/>
            <person name="Wang J."/>
            <person name="Shi W."/>
            <person name="Du L."/>
            <person name="Sun Y."/>
            <person name="Zhan W."/>
            <person name="Jiang J.F."/>
            <person name="Wang Q."/>
            <person name="Zhang B."/>
            <person name="Ji P."/>
            <person name="Bell-Sakyi L."/>
            <person name="Cui X.M."/>
            <person name="Yuan T.T."/>
            <person name="Jiang B.G."/>
            <person name="Yang W.F."/>
            <person name="Lam T.T."/>
            <person name="Chang Q.C."/>
            <person name="Ding S.J."/>
            <person name="Wang X.J."/>
            <person name="Zhu J.G."/>
            <person name="Ruan X.D."/>
            <person name="Zhao L."/>
            <person name="Wei J.T."/>
            <person name="Ye R.Z."/>
            <person name="Que T.C."/>
            <person name="Du C.H."/>
            <person name="Zhou Y.H."/>
            <person name="Cheng J.X."/>
            <person name="Dai P.F."/>
            <person name="Guo W.B."/>
            <person name="Han X.H."/>
            <person name="Huang E.J."/>
            <person name="Li L.F."/>
            <person name="Wei W."/>
            <person name="Gao Y.C."/>
            <person name="Liu J.Z."/>
            <person name="Shao H.Z."/>
            <person name="Wang X."/>
            <person name="Wang C.C."/>
            <person name="Yang T.C."/>
            <person name="Huo Q.B."/>
            <person name="Li W."/>
            <person name="Chen H.Y."/>
            <person name="Chen S.E."/>
            <person name="Zhou L.G."/>
            <person name="Ni X.B."/>
            <person name="Tian J.H."/>
            <person name="Sheng Y."/>
            <person name="Liu T."/>
            <person name="Pan Y.S."/>
            <person name="Xia L.Y."/>
            <person name="Li J."/>
            <person name="Zhao F."/>
            <person name="Cao W.C."/>
        </authorList>
    </citation>
    <scope>NUCLEOTIDE SEQUENCE</scope>
    <source>
        <strain evidence="2">Rmic-2018</strain>
    </source>
</reference>
<comment type="caution">
    <text evidence="2">The sequence shown here is derived from an EMBL/GenBank/DDBJ whole genome shotgun (WGS) entry which is preliminary data.</text>
</comment>
<name>A0A9J6CWS3_RHIMP</name>
<keyword evidence="3" id="KW-1185">Reference proteome</keyword>
<evidence type="ECO:0000256" key="1">
    <source>
        <dbReference type="SAM" id="MobiDB-lite"/>
    </source>
</evidence>
<dbReference type="VEuPathDB" id="VectorBase:LOC119177890"/>
<evidence type="ECO:0000313" key="2">
    <source>
        <dbReference type="EMBL" id="KAH7944748.1"/>
    </source>
</evidence>
<accession>A0A9J6CWS3</accession>
<organism evidence="2 3">
    <name type="scientific">Rhipicephalus microplus</name>
    <name type="common">Cattle tick</name>
    <name type="synonym">Boophilus microplus</name>
    <dbReference type="NCBI Taxonomy" id="6941"/>
    <lineage>
        <taxon>Eukaryota</taxon>
        <taxon>Metazoa</taxon>
        <taxon>Ecdysozoa</taxon>
        <taxon>Arthropoda</taxon>
        <taxon>Chelicerata</taxon>
        <taxon>Arachnida</taxon>
        <taxon>Acari</taxon>
        <taxon>Parasitiformes</taxon>
        <taxon>Ixodida</taxon>
        <taxon>Ixodoidea</taxon>
        <taxon>Ixodidae</taxon>
        <taxon>Rhipicephalinae</taxon>
        <taxon>Rhipicephalus</taxon>
        <taxon>Boophilus</taxon>
    </lineage>
</organism>
<sequence>MQAKARDGKLAMLKKLGRQNTSVGQWSSPGLNMSHGFIKKIQQMQMEQRRQLALKNAARANKELKAVSPQRSTKPTMQIYRPPAFTLAEIERQQQSSPPSTDDVNRRPTNGDTSACGPMPDPKPRPNHCESFSPAPQESSKARQEPEAPTCSSELDFSYDDGESGIWQTTASFRRRCTVTLFTPKAYRLLNGTPPPFAK</sequence>
<dbReference type="EMBL" id="JABSTU010005315">
    <property type="protein sequence ID" value="KAH7944748.1"/>
    <property type="molecule type" value="Genomic_DNA"/>
</dbReference>
<gene>
    <name evidence="2" type="ORF">HPB51_028535</name>
</gene>
<proteinExistence type="predicted"/>
<dbReference type="AlphaFoldDB" id="A0A9J6CWS3"/>